<evidence type="ECO:0000256" key="1">
    <source>
        <dbReference type="ARBA" id="ARBA00009646"/>
    </source>
</evidence>
<dbReference type="AlphaFoldDB" id="A0A2G9QDB5"/>
<keyword evidence="5" id="KW-1185">Reference proteome</keyword>
<dbReference type="Gene3D" id="2.60.20.10">
    <property type="entry name" value="Crystallins"/>
    <property type="match status" value="1"/>
</dbReference>
<feature type="non-terminal residue" evidence="4">
    <location>
        <position position="121"/>
    </location>
</feature>
<dbReference type="InterPro" id="IPR011024">
    <property type="entry name" value="G_crystallin-like"/>
</dbReference>
<dbReference type="EMBL" id="KZ059715">
    <property type="protein sequence ID" value="PIO13602.1"/>
    <property type="molecule type" value="Genomic_DNA"/>
</dbReference>
<evidence type="ECO:0000313" key="5">
    <source>
        <dbReference type="Proteomes" id="UP000228934"/>
    </source>
</evidence>
<dbReference type="OrthoDB" id="9895617at2759"/>
<sequence>IKAYQSTHFQGESVDFTQQVSDFISFMPKSFKVLRGCWLLCYQADACDNVCVLEEGHFPDLASCGCPAAEIKYIQPMDYVFAEPSISLFALDSCEGREMHFEEAVTSVLSEDLHFYTQSVW</sequence>
<dbReference type="Pfam" id="PF00030">
    <property type="entry name" value="Crystall"/>
    <property type="match status" value="1"/>
</dbReference>
<organism evidence="4 5">
    <name type="scientific">Aquarana catesbeiana</name>
    <name type="common">American bullfrog</name>
    <name type="synonym">Rana catesbeiana</name>
    <dbReference type="NCBI Taxonomy" id="8400"/>
    <lineage>
        <taxon>Eukaryota</taxon>
        <taxon>Metazoa</taxon>
        <taxon>Chordata</taxon>
        <taxon>Craniata</taxon>
        <taxon>Vertebrata</taxon>
        <taxon>Euteleostomi</taxon>
        <taxon>Amphibia</taxon>
        <taxon>Batrachia</taxon>
        <taxon>Anura</taxon>
        <taxon>Neobatrachia</taxon>
        <taxon>Ranoidea</taxon>
        <taxon>Ranidae</taxon>
        <taxon>Aquarana</taxon>
    </lineage>
</organism>
<evidence type="ECO:0000256" key="2">
    <source>
        <dbReference type="ARBA" id="ARBA00022737"/>
    </source>
</evidence>
<proteinExistence type="inferred from homology"/>
<dbReference type="InterPro" id="IPR001064">
    <property type="entry name" value="Beta/gamma_crystallin"/>
</dbReference>
<feature type="domain" description="Beta/gamma crystallin 'Greek key'" evidence="3">
    <location>
        <begin position="1"/>
        <end position="76"/>
    </location>
</feature>
<evidence type="ECO:0000313" key="4">
    <source>
        <dbReference type="EMBL" id="PIO13602.1"/>
    </source>
</evidence>
<name>A0A2G9QDB5_AQUCT</name>
<accession>A0A2G9QDB5</accession>
<comment type="similarity">
    <text evidence="1">Belongs to the beta/gamma-crystallin family.</text>
</comment>
<keyword evidence="2" id="KW-0677">Repeat</keyword>
<reference evidence="5" key="1">
    <citation type="journal article" date="2017" name="Nat. Commun.">
        <title>The North American bullfrog draft genome provides insight into hormonal regulation of long noncoding RNA.</title>
        <authorList>
            <person name="Hammond S.A."/>
            <person name="Warren R.L."/>
            <person name="Vandervalk B.P."/>
            <person name="Kucuk E."/>
            <person name="Khan H."/>
            <person name="Gibb E.A."/>
            <person name="Pandoh P."/>
            <person name="Kirk H."/>
            <person name="Zhao Y."/>
            <person name="Jones M."/>
            <person name="Mungall A.J."/>
            <person name="Coope R."/>
            <person name="Pleasance S."/>
            <person name="Moore R.A."/>
            <person name="Holt R.A."/>
            <person name="Round J.M."/>
            <person name="Ohora S."/>
            <person name="Walle B.V."/>
            <person name="Veldhoen N."/>
            <person name="Helbing C.C."/>
            <person name="Birol I."/>
        </authorList>
    </citation>
    <scope>NUCLEOTIDE SEQUENCE [LARGE SCALE GENOMIC DNA]</scope>
</reference>
<gene>
    <name evidence="4" type="ORF">AB205_0005770</name>
</gene>
<feature type="non-terminal residue" evidence="4">
    <location>
        <position position="1"/>
    </location>
</feature>
<protein>
    <recommendedName>
        <fullName evidence="3">Beta/gamma crystallin 'Greek key' domain-containing protein</fullName>
    </recommendedName>
</protein>
<dbReference type="Proteomes" id="UP000228934">
    <property type="component" value="Unassembled WGS sequence"/>
</dbReference>
<dbReference type="SUPFAM" id="SSF49695">
    <property type="entry name" value="gamma-Crystallin-like"/>
    <property type="match status" value="1"/>
</dbReference>
<evidence type="ECO:0000259" key="3">
    <source>
        <dbReference type="Pfam" id="PF00030"/>
    </source>
</evidence>